<dbReference type="SMART" id="SM00053">
    <property type="entry name" value="DYNc"/>
    <property type="match status" value="1"/>
</dbReference>
<proteinExistence type="predicted"/>
<dbReference type="Gene3D" id="1.20.120.1240">
    <property type="entry name" value="Dynamin, middle domain"/>
    <property type="match status" value="1"/>
</dbReference>
<keyword evidence="7" id="KW-1185">Reference proteome</keyword>
<comment type="caution">
    <text evidence="6">The sequence shown here is derived from an EMBL/GenBank/DDBJ whole genome shotgun (WGS) entry which is preliminary data.</text>
</comment>
<dbReference type="PROSITE" id="PS51388">
    <property type="entry name" value="GED"/>
    <property type="match status" value="1"/>
</dbReference>
<dbReference type="Proteomes" id="UP000780801">
    <property type="component" value="Unassembled WGS sequence"/>
</dbReference>
<dbReference type="PANTHER" id="PTHR11566">
    <property type="entry name" value="DYNAMIN"/>
    <property type="match status" value="1"/>
</dbReference>
<name>A0A9P6KBW8_9FUNG</name>
<evidence type="ECO:0000259" key="4">
    <source>
        <dbReference type="PROSITE" id="PS51388"/>
    </source>
</evidence>
<evidence type="ECO:0000256" key="1">
    <source>
        <dbReference type="ARBA" id="ARBA00022741"/>
    </source>
</evidence>
<evidence type="ECO:0008006" key="8">
    <source>
        <dbReference type="Google" id="ProtNLM"/>
    </source>
</evidence>
<dbReference type="Pfam" id="PF01031">
    <property type="entry name" value="Dynamin_M"/>
    <property type="match status" value="1"/>
</dbReference>
<reference evidence="6" key="1">
    <citation type="journal article" date="2020" name="Fungal Divers.">
        <title>Resolving the Mortierellaceae phylogeny through synthesis of multi-gene phylogenetics and phylogenomics.</title>
        <authorList>
            <person name="Vandepol N."/>
            <person name="Liber J."/>
            <person name="Desiro A."/>
            <person name="Na H."/>
            <person name="Kennedy M."/>
            <person name="Barry K."/>
            <person name="Grigoriev I.V."/>
            <person name="Miller A.N."/>
            <person name="O'Donnell K."/>
            <person name="Stajich J.E."/>
            <person name="Bonito G."/>
        </authorList>
    </citation>
    <scope>NUCLEOTIDE SEQUENCE</scope>
    <source>
        <strain evidence="6">KOD1015</strain>
    </source>
</reference>
<dbReference type="PROSITE" id="PS51718">
    <property type="entry name" value="G_DYNAMIN_2"/>
    <property type="match status" value="1"/>
</dbReference>
<dbReference type="Gene3D" id="3.40.50.300">
    <property type="entry name" value="P-loop containing nucleotide triphosphate hydrolases"/>
    <property type="match status" value="1"/>
</dbReference>
<dbReference type="GO" id="GO:0005525">
    <property type="term" value="F:GTP binding"/>
    <property type="evidence" value="ECO:0007669"/>
    <property type="project" value="InterPro"/>
</dbReference>
<dbReference type="GO" id="GO:0016020">
    <property type="term" value="C:membrane"/>
    <property type="evidence" value="ECO:0007669"/>
    <property type="project" value="TreeGrafter"/>
</dbReference>
<dbReference type="GO" id="GO:0005874">
    <property type="term" value="C:microtubule"/>
    <property type="evidence" value="ECO:0007669"/>
    <property type="project" value="TreeGrafter"/>
</dbReference>
<dbReference type="AlphaFoldDB" id="A0A9P6KBW8"/>
<dbReference type="CDD" id="cd08771">
    <property type="entry name" value="DLP_1"/>
    <property type="match status" value="1"/>
</dbReference>
<keyword evidence="2" id="KW-0342">GTP-binding</keyword>
<dbReference type="GO" id="GO:0003924">
    <property type="term" value="F:GTPase activity"/>
    <property type="evidence" value="ECO:0007669"/>
    <property type="project" value="InterPro"/>
</dbReference>
<gene>
    <name evidence="6" type="ORF">BGW38_004789</name>
</gene>
<dbReference type="InterPro" id="IPR030381">
    <property type="entry name" value="G_DYNAMIN_dom"/>
</dbReference>
<dbReference type="InterPro" id="IPR001401">
    <property type="entry name" value="Dynamin_GTPase"/>
</dbReference>
<dbReference type="PRINTS" id="PR00195">
    <property type="entry name" value="DYNAMIN"/>
</dbReference>
<dbReference type="GO" id="GO:0048312">
    <property type="term" value="P:intracellular distribution of mitochondria"/>
    <property type="evidence" value="ECO:0007669"/>
    <property type="project" value="TreeGrafter"/>
</dbReference>
<dbReference type="InterPro" id="IPR000375">
    <property type="entry name" value="Dynamin_stalk"/>
</dbReference>
<feature type="compositionally biased region" description="Acidic residues" evidence="3">
    <location>
        <begin position="381"/>
        <end position="394"/>
    </location>
</feature>
<dbReference type="EMBL" id="JAABOA010003048">
    <property type="protein sequence ID" value="KAF9579100.1"/>
    <property type="molecule type" value="Genomic_DNA"/>
</dbReference>
<dbReference type="InterPro" id="IPR045063">
    <property type="entry name" value="Dynamin_N"/>
</dbReference>
<dbReference type="GO" id="GO:0016559">
    <property type="term" value="P:peroxisome fission"/>
    <property type="evidence" value="ECO:0007669"/>
    <property type="project" value="TreeGrafter"/>
</dbReference>
<dbReference type="PANTHER" id="PTHR11566:SF21">
    <property type="entry name" value="DYNAMIN RELATED PROTEIN 1, ISOFORM A"/>
    <property type="match status" value="1"/>
</dbReference>
<sequence>MHTPSFCSYNSLDNEDYQGLIDKINKIRGFGLSKILTIPQIAILGDQSSGKSSVLEAITQLSFPRNKDTCTRFATQVNLRQSTRVEMMAFIEGEDTFNEKYRATQSVTWDIYEIVSGANDILCSGIAISEKVLEITISGPALAPLTVIDLPGYINTTLDGQDKSIIKTIHDINTKYIKDNRTIILAVVPANVDLNNMYVLGEAERYDPHHWRTVPIVTKPDTVEPDLLPSLVDILLNRRKQMKHGYLVMRNSSFKDIEMGWEESKQKEDEFFKSSPLWNQVPEERKGRVNVKNFLGELLYNHIKKELPHLKRDILDLIECGEKDIQAMGLPITSLGSAKIRYIEHILKLRGSLTSLLNGQYSFEHINDQKLQNGETTGFNGDEDDDDDDEDDEQYNSLEASKDPKTIIDEIGHSFIRSWLQKLYEGYNVSMTRDQHILPKDKIKKLVLRYKGNELPGFISFNTFTQIYSETLVQWKSITKEHVSSIHYQLHKAITEVISSTTDPRLSDLLLSEFDQFYKGQVNLIDETVQDIFDDESSPFTLNKYFYDTILSRRKAKAEKEIKNKMNELQGGRFAVHDVEQQLSSFGGVEKLANVNYNENLAILDLEEQLISYCKVARKRIVDVVLLQTIERQMIKRINRYFDKLIAVDDSAISSRLIEPPTKTTRRQELQTRVEILRKSLYEL</sequence>
<evidence type="ECO:0000313" key="7">
    <source>
        <dbReference type="Proteomes" id="UP000780801"/>
    </source>
</evidence>
<feature type="domain" description="GED" evidence="4">
    <location>
        <begin position="603"/>
        <end position="684"/>
    </location>
</feature>
<dbReference type="SUPFAM" id="SSF52540">
    <property type="entry name" value="P-loop containing nucleoside triphosphate hydrolases"/>
    <property type="match status" value="1"/>
</dbReference>
<accession>A0A9P6KBW8</accession>
<evidence type="ECO:0000256" key="2">
    <source>
        <dbReference type="ARBA" id="ARBA00023134"/>
    </source>
</evidence>
<dbReference type="GO" id="GO:0006897">
    <property type="term" value="P:endocytosis"/>
    <property type="evidence" value="ECO:0007669"/>
    <property type="project" value="TreeGrafter"/>
</dbReference>
<dbReference type="Pfam" id="PF00350">
    <property type="entry name" value="Dynamin_N"/>
    <property type="match status" value="1"/>
</dbReference>
<dbReference type="InterPro" id="IPR022812">
    <property type="entry name" value="Dynamin"/>
</dbReference>
<dbReference type="GO" id="GO:0008017">
    <property type="term" value="F:microtubule binding"/>
    <property type="evidence" value="ECO:0007669"/>
    <property type="project" value="TreeGrafter"/>
</dbReference>
<organism evidence="6 7">
    <name type="scientific">Lunasporangiospora selenospora</name>
    <dbReference type="NCBI Taxonomy" id="979761"/>
    <lineage>
        <taxon>Eukaryota</taxon>
        <taxon>Fungi</taxon>
        <taxon>Fungi incertae sedis</taxon>
        <taxon>Mucoromycota</taxon>
        <taxon>Mortierellomycotina</taxon>
        <taxon>Mortierellomycetes</taxon>
        <taxon>Mortierellales</taxon>
        <taxon>Mortierellaceae</taxon>
        <taxon>Lunasporangiospora</taxon>
    </lineage>
</organism>
<evidence type="ECO:0000256" key="3">
    <source>
        <dbReference type="SAM" id="MobiDB-lite"/>
    </source>
</evidence>
<feature type="region of interest" description="Disordered" evidence="3">
    <location>
        <begin position="372"/>
        <end position="399"/>
    </location>
</feature>
<dbReference type="GO" id="GO:0000266">
    <property type="term" value="P:mitochondrial fission"/>
    <property type="evidence" value="ECO:0007669"/>
    <property type="project" value="TreeGrafter"/>
</dbReference>
<feature type="domain" description="Dynamin-type G" evidence="5">
    <location>
        <begin position="35"/>
        <end position="308"/>
    </location>
</feature>
<dbReference type="OrthoDB" id="5061070at2759"/>
<protein>
    <recommendedName>
        <fullName evidence="8">Dynamin family protein</fullName>
    </recommendedName>
</protein>
<keyword evidence="1" id="KW-0547">Nucleotide-binding</keyword>
<dbReference type="GO" id="GO:0005739">
    <property type="term" value="C:mitochondrion"/>
    <property type="evidence" value="ECO:0007669"/>
    <property type="project" value="TreeGrafter"/>
</dbReference>
<dbReference type="InterPro" id="IPR020850">
    <property type="entry name" value="GED_dom"/>
</dbReference>
<evidence type="ECO:0000313" key="6">
    <source>
        <dbReference type="EMBL" id="KAF9579100.1"/>
    </source>
</evidence>
<evidence type="ECO:0000259" key="5">
    <source>
        <dbReference type="PROSITE" id="PS51718"/>
    </source>
</evidence>
<dbReference type="InterPro" id="IPR027417">
    <property type="entry name" value="P-loop_NTPase"/>
</dbReference>